<dbReference type="Gene3D" id="2.60.120.560">
    <property type="entry name" value="Exo-inulinase, domain 1"/>
    <property type="match status" value="1"/>
</dbReference>
<name>A0A1D8PAA2_9FLAO</name>
<accession>A0A1D8PAA2</accession>
<protein>
    <recommendedName>
        <fullName evidence="1">3-keto-alpha-glucoside-1,2-lyase/3-keto-2-hydroxy-glucal hydratase domain-containing protein</fullName>
    </recommendedName>
</protein>
<evidence type="ECO:0000259" key="1">
    <source>
        <dbReference type="Pfam" id="PF06439"/>
    </source>
</evidence>
<dbReference type="EMBL" id="CP017478">
    <property type="protein sequence ID" value="AOW21524.1"/>
    <property type="molecule type" value="Genomic_DNA"/>
</dbReference>
<organism evidence="2 3">
    <name type="scientific">Urechidicola croceus</name>
    <dbReference type="NCBI Taxonomy" id="1850246"/>
    <lineage>
        <taxon>Bacteria</taxon>
        <taxon>Pseudomonadati</taxon>
        <taxon>Bacteroidota</taxon>
        <taxon>Flavobacteriia</taxon>
        <taxon>Flavobacteriales</taxon>
        <taxon>Flavobacteriaceae</taxon>
        <taxon>Urechidicola</taxon>
    </lineage>
</organism>
<evidence type="ECO:0000313" key="2">
    <source>
        <dbReference type="EMBL" id="AOW21524.1"/>
    </source>
</evidence>
<dbReference type="STRING" id="1850246.LPB138_12915"/>
<sequence>MKKIAFLILVFPLLMSCKNEKTKEVSWTYLFNGKNLSNWDTYIGPLYSEKKGDFDGARVGLNNDPRNVFSVVELDGENVMKISGTEFGGISTKEEFQNYHLSLQFKWGKNKYAPKNTSKRDSGLLYHATGEHGVDWFFWMKSQEFQIQEGDCGDYWGLASEVDVRAIMNSDSTYIYNKTGELLHFGTNGVNRNVKKYPDAENPTGDWNTLELYSFGTTSVHVVNGVVTMILENSRQLIDGKNLPLSKGKFQLQSEGAEIYYKDIKLKPITEIPSDLLF</sequence>
<dbReference type="InterPro" id="IPR010496">
    <property type="entry name" value="AL/BT2_dom"/>
</dbReference>
<dbReference type="KEGG" id="lul:LPB138_12915"/>
<dbReference type="AlphaFoldDB" id="A0A1D8PAA2"/>
<keyword evidence="3" id="KW-1185">Reference proteome</keyword>
<reference evidence="2 3" key="1">
    <citation type="submission" date="2016-10" db="EMBL/GenBank/DDBJ databases">
        <title>Lutibacter sp. LPB0138, isolated from marine gastropod.</title>
        <authorList>
            <person name="Kim E."/>
            <person name="Yi H."/>
        </authorList>
    </citation>
    <scope>NUCLEOTIDE SEQUENCE [LARGE SCALE GENOMIC DNA]</scope>
    <source>
        <strain evidence="2 3">LPB0138</strain>
    </source>
</reference>
<dbReference type="GO" id="GO:0016787">
    <property type="term" value="F:hydrolase activity"/>
    <property type="evidence" value="ECO:0007669"/>
    <property type="project" value="InterPro"/>
</dbReference>
<dbReference type="Proteomes" id="UP000176050">
    <property type="component" value="Chromosome"/>
</dbReference>
<proteinExistence type="predicted"/>
<dbReference type="RefSeq" id="WP_070237684.1">
    <property type="nucleotide sequence ID" value="NZ_CP017478.1"/>
</dbReference>
<feature type="domain" description="3-keto-alpha-glucoside-1,2-lyase/3-keto-2-hydroxy-glucal hydratase" evidence="1">
    <location>
        <begin position="27"/>
        <end position="267"/>
    </location>
</feature>
<dbReference type="PROSITE" id="PS51257">
    <property type="entry name" value="PROKAR_LIPOPROTEIN"/>
    <property type="match status" value="1"/>
</dbReference>
<evidence type="ECO:0000313" key="3">
    <source>
        <dbReference type="Proteomes" id="UP000176050"/>
    </source>
</evidence>
<dbReference type="Pfam" id="PF06439">
    <property type="entry name" value="3keto-disac_hyd"/>
    <property type="match status" value="1"/>
</dbReference>
<gene>
    <name evidence="2" type="ORF">LPB138_12915</name>
</gene>
<dbReference type="OrthoDB" id="9787527at2"/>